<feature type="compositionally biased region" description="Polar residues" evidence="2">
    <location>
        <begin position="91"/>
        <end position="109"/>
    </location>
</feature>
<evidence type="ECO:0000313" key="4">
    <source>
        <dbReference type="Proteomes" id="UP000039046"/>
    </source>
</evidence>
<dbReference type="PROSITE" id="PS51375">
    <property type="entry name" value="PPR"/>
    <property type="match status" value="2"/>
</dbReference>
<dbReference type="InterPro" id="IPR002885">
    <property type="entry name" value="PPR_rpt"/>
</dbReference>
<dbReference type="HOGENOM" id="CLU_012630_1_1_1"/>
<name>A0A0A1T8T7_9HYPO</name>
<dbReference type="AlphaFoldDB" id="A0A0A1T8T7"/>
<proteinExistence type="predicted"/>
<dbReference type="NCBIfam" id="TIGR00756">
    <property type="entry name" value="PPR"/>
    <property type="match status" value="1"/>
</dbReference>
<feature type="region of interest" description="Disordered" evidence="2">
    <location>
        <begin position="90"/>
        <end position="115"/>
    </location>
</feature>
<keyword evidence="4" id="KW-1185">Reference proteome</keyword>
<evidence type="ECO:0008006" key="5">
    <source>
        <dbReference type="Google" id="ProtNLM"/>
    </source>
</evidence>
<gene>
    <name evidence="3" type="ORF">VHEMI01900</name>
</gene>
<feature type="repeat" description="PPR" evidence="1">
    <location>
        <begin position="308"/>
        <end position="342"/>
    </location>
</feature>
<evidence type="ECO:0000256" key="2">
    <source>
        <dbReference type="SAM" id="MobiDB-lite"/>
    </source>
</evidence>
<dbReference type="InterPro" id="IPR011990">
    <property type="entry name" value="TPR-like_helical_dom_sf"/>
</dbReference>
<dbReference type="Pfam" id="PF01535">
    <property type="entry name" value="PPR"/>
    <property type="match status" value="1"/>
</dbReference>
<dbReference type="Proteomes" id="UP000039046">
    <property type="component" value="Unassembled WGS sequence"/>
</dbReference>
<feature type="repeat" description="PPR" evidence="1">
    <location>
        <begin position="456"/>
        <end position="491"/>
    </location>
</feature>
<dbReference type="PANTHER" id="PTHR47938:SF35">
    <property type="entry name" value="PENTATRICOPEPTIDE REPEAT-CONTAINING PROTEIN 4, MITOCHONDRIAL-RELATED"/>
    <property type="match status" value="1"/>
</dbReference>
<evidence type="ECO:0000313" key="3">
    <source>
        <dbReference type="EMBL" id="CEJ81789.1"/>
    </source>
</evidence>
<protein>
    <recommendedName>
        <fullName evidence="5">Pentatricopeptide repeat protein</fullName>
    </recommendedName>
</protein>
<dbReference type="OrthoDB" id="1908178at2759"/>
<organism evidence="3 4">
    <name type="scientific">[Torrubiella] hemipterigena</name>
    <dbReference type="NCBI Taxonomy" id="1531966"/>
    <lineage>
        <taxon>Eukaryota</taxon>
        <taxon>Fungi</taxon>
        <taxon>Dikarya</taxon>
        <taxon>Ascomycota</taxon>
        <taxon>Pezizomycotina</taxon>
        <taxon>Sordariomycetes</taxon>
        <taxon>Hypocreomycetidae</taxon>
        <taxon>Hypocreales</taxon>
        <taxon>Clavicipitaceae</taxon>
        <taxon>Clavicipitaceae incertae sedis</taxon>
        <taxon>'Torrubiella' clade</taxon>
    </lineage>
</organism>
<dbReference type="STRING" id="1531966.A0A0A1T8T7"/>
<accession>A0A0A1T8T7</accession>
<sequence>MMNPTRIEGSICGAVLSKRSVAAWKVAAACPASGQRSLSSKTIAPGIGPKPQEQRLNACTKSSAWILSTFAPGVQPHRLPTTARLSLRNARFSSTQSTAPPEPNTTSVDTDTKKPSYIQTKQQILSYVAGVPTYANVDEQFDFHRDPYRRGYANPQSPGVQISDRKNDIQYPSAEETAKATDEIQEVIAKLCAAIRQRMRQPRRTSLSAIYKLYCQLPEPRMLYLTWQWRTRLMKVMGTPRTKSKSGMVRYFELVSDIRDAGLTMRLAEWNYGLAFASSYASKTTSYELETTLKLWREMEKEHGLPGNDVTFNILFDVAAKAGNYDLADMIYQEMENRGIDFNRYHHVSLIHFFGLKLDADGLRSAYKEMVESGEMIDTVVLNCVIAGLLRCGEEMAAEYTYERMKQGHVLAPDMPERDYMLGRVITKVLMMFTKIGKVHPQIKDSLQTNVLISPDIHTYRLLIEHYAIRVGDIGKVAQYLDEMKALKIPVHATIFLALFKGFFSYGGYEGSLWSEQRLQDVLNALYLARDEETSEFFIDTWVVIWALRAVKKCSSIEAVIDTFAALEKRWDVVPDRQVYMHEIFDNILRDRDVHQTWLELDSSKTRSSRMRASLNKMIDF</sequence>
<dbReference type="GO" id="GO:0003729">
    <property type="term" value="F:mRNA binding"/>
    <property type="evidence" value="ECO:0007669"/>
    <property type="project" value="TreeGrafter"/>
</dbReference>
<evidence type="ECO:0000256" key="1">
    <source>
        <dbReference type="PROSITE-ProRule" id="PRU00708"/>
    </source>
</evidence>
<reference evidence="3 4" key="1">
    <citation type="journal article" date="2015" name="Genome Announc.">
        <title>Draft Genome Sequence and Gene Annotation of the Entomopathogenic Fungus Verticillium hemipterigenum.</title>
        <authorList>
            <person name="Horn F."/>
            <person name="Habel A."/>
            <person name="Scharf D.H."/>
            <person name="Dworschak J."/>
            <person name="Brakhage A.A."/>
            <person name="Guthke R."/>
            <person name="Hertweck C."/>
            <person name="Linde J."/>
        </authorList>
    </citation>
    <scope>NUCLEOTIDE SEQUENCE [LARGE SCALE GENOMIC DNA]</scope>
</reference>
<dbReference type="Gene3D" id="1.25.40.10">
    <property type="entry name" value="Tetratricopeptide repeat domain"/>
    <property type="match status" value="1"/>
</dbReference>
<dbReference type="PANTHER" id="PTHR47938">
    <property type="entry name" value="RESPIRATORY COMPLEX I CHAPERONE (CIA84), PUTATIVE (AFU_ORTHOLOGUE AFUA_2G06020)-RELATED"/>
    <property type="match status" value="1"/>
</dbReference>
<dbReference type="EMBL" id="CDHN01000001">
    <property type="protein sequence ID" value="CEJ81789.1"/>
    <property type="molecule type" value="Genomic_DNA"/>
</dbReference>